<reference evidence="2" key="1">
    <citation type="journal article" date="2017" name="Nat. Ecol. Evol.">
        <title>Genome expansion and lineage-specific genetic innovations in the forest pathogenic fungi Armillaria.</title>
        <authorList>
            <person name="Sipos G."/>
            <person name="Prasanna A.N."/>
            <person name="Walter M.C."/>
            <person name="O'Connor E."/>
            <person name="Balint B."/>
            <person name="Krizsan K."/>
            <person name="Kiss B."/>
            <person name="Hess J."/>
            <person name="Varga T."/>
            <person name="Slot J."/>
            <person name="Riley R."/>
            <person name="Boka B."/>
            <person name="Rigling D."/>
            <person name="Barry K."/>
            <person name="Lee J."/>
            <person name="Mihaltcheva S."/>
            <person name="LaButti K."/>
            <person name="Lipzen A."/>
            <person name="Waldron R."/>
            <person name="Moloney N.M."/>
            <person name="Sperisen C."/>
            <person name="Kredics L."/>
            <person name="Vagvoelgyi C."/>
            <person name="Patrignani A."/>
            <person name="Fitzpatrick D."/>
            <person name="Nagy I."/>
            <person name="Doyle S."/>
            <person name="Anderson J.B."/>
            <person name="Grigoriev I.V."/>
            <person name="Gueldener U."/>
            <person name="Muensterkoetter M."/>
            <person name="Nagy L.G."/>
        </authorList>
    </citation>
    <scope>NUCLEOTIDE SEQUENCE [LARGE SCALE GENOMIC DNA]</scope>
    <source>
        <strain evidence="2">28-4</strain>
    </source>
</reference>
<dbReference type="AlphaFoldDB" id="A0A2H3ART4"/>
<protein>
    <submittedName>
        <fullName evidence="1">Uncharacterized protein</fullName>
    </submittedName>
</protein>
<organism evidence="1 2">
    <name type="scientific">Armillaria solidipes</name>
    <dbReference type="NCBI Taxonomy" id="1076256"/>
    <lineage>
        <taxon>Eukaryota</taxon>
        <taxon>Fungi</taxon>
        <taxon>Dikarya</taxon>
        <taxon>Basidiomycota</taxon>
        <taxon>Agaricomycotina</taxon>
        <taxon>Agaricomycetes</taxon>
        <taxon>Agaricomycetidae</taxon>
        <taxon>Agaricales</taxon>
        <taxon>Marasmiineae</taxon>
        <taxon>Physalacriaceae</taxon>
        <taxon>Armillaria</taxon>
    </lineage>
</organism>
<keyword evidence="2" id="KW-1185">Reference proteome</keyword>
<proteinExistence type="predicted"/>
<dbReference type="Proteomes" id="UP000218334">
    <property type="component" value="Unassembled WGS sequence"/>
</dbReference>
<dbReference type="EMBL" id="KZ293489">
    <property type="protein sequence ID" value="PBK60320.1"/>
    <property type="molecule type" value="Genomic_DNA"/>
</dbReference>
<name>A0A2H3ART4_9AGAR</name>
<gene>
    <name evidence="1" type="ORF">ARMSODRAFT_1026714</name>
</gene>
<evidence type="ECO:0000313" key="2">
    <source>
        <dbReference type="Proteomes" id="UP000218334"/>
    </source>
</evidence>
<sequence>MQVEWGAPLPDLLPEQGPKIAHESVKKLEIHHGQHLCKTWQDFFAHHEAKNALRWEKESEQSQQAWLQREEHACQFRMPGSKDALVFAWTWDEDKGYLVRKHVVHSQVEGVWGEYQDTQHQYDGFHDKWDLNWEFDPNARDDSKDYENDADLAEELYGDLDSAITQLTASLDCVDEAEGQNRNANQDLDWEELGRRLSRCNVATKKAKNCLRALSCRNANRSDWDERVSDKNSAESLDGLVNRGPSKRLPVEWMDFHPSSPHFLPKLLVPGFKVAKIMLSHSDVSLYSITHPKEPAYELILERASAVVLGLCDSYAHTLDHVTMFLLNWHVKLSTCIRVPEQCEERTFVRAAEHVPYQAKGFQLNMEDYQSYVWWQRQLFESNEILWAALKHGGLIWQLAVEMKLERFKELILTGPSRRVTQIGGVHCMADGDELWDEMLTEDQIDIICGMYKVEWVEEKSHRHKKAESDHRG</sequence>
<accession>A0A2H3ART4</accession>
<dbReference type="STRING" id="1076256.A0A2H3ART4"/>
<evidence type="ECO:0000313" key="1">
    <source>
        <dbReference type="EMBL" id="PBK60320.1"/>
    </source>
</evidence>